<dbReference type="PROSITE" id="PS00198">
    <property type="entry name" value="4FE4S_FER_1"/>
    <property type="match status" value="1"/>
</dbReference>
<gene>
    <name evidence="10" type="ORF">AB0T83_10620</name>
</gene>
<evidence type="ECO:0000256" key="8">
    <source>
        <dbReference type="ARBA" id="ARBA00023014"/>
    </source>
</evidence>
<protein>
    <submittedName>
        <fullName evidence="10">GMC oxidoreductase</fullName>
    </submittedName>
</protein>
<dbReference type="InterPro" id="IPR017900">
    <property type="entry name" value="4Fe4S_Fe_S_CS"/>
</dbReference>
<evidence type="ECO:0000256" key="5">
    <source>
        <dbReference type="ARBA" id="ARBA00022827"/>
    </source>
</evidence>
<keyword evidence="3" id="KW-0285">Flavoprotein</keyword>
<dbReference type="Gene3D" id="3.50.50.60">
    <property type="entry name" value="FAD/NAD(P)-binding domain"/>
    <property type="match status" value="2"/>
</dbReference>
<feature type="domain" description="4Fe-4S ferredoxin-type" evidence="9">
    <location>
        <begin position="209"/>
        <end position="241"/>
    </location>
</feature>
<comment type="cofactor">
    <cofactor evidence="1">
        <name>FAD</name>
        <dbReference type="ChEBI" id="CHEBI:57692"/>
    </cofactor>
</comment>
<keyword evidence="7" id="KW-0408">Iron</keyword>
<keyword evidence="11" id="KW-1185">Reference proteome</keyword>
<dbReference type="InterPro" id="IPR051473">
    <property type="entry name" value="P2Ox-like"/>
</dbReference>
<dbReference type="InterPro" id="IPR017896">
    <property type="entry name" value="4Fe4S_Fe-S-bd"/>
</dbReference>
<reference evidence="10 11" key="1">
    <citation type="submission" date="2024-07" db="EMBL/GenBank/DDBJ databases">
        <authorList>
            <person name="Kang M."/>
        </authorList>
    </citation>
    <scope>NUCLEOTIDE SEQUENCE [LARGE SCALE GENOMIC DNA]</scope>
    <source>
        <strain evidence="10 11">DFM31</strain>
    </source>
</reference>
<evidence type="ECO:0000256" key="2">
    <source>
        <dbReference type="ARBA" id="ARBA00010790"/>
    </source>
</evidence>
<keyword evidence="4" id="KW-0479">Metal-binding</keyword>
<organism evidence="10 11">
    <name type="scientific">Meridianimarinicoccus marinus</name>
    <dbReference type="NCBI Taxonomy" id="3231483"/>
    <lineage>
        <taxon>Bacteria</taxon>
        <taxon>Pseudomonadati</taxon>
        <taxon>Pseudomonadota</taxon>
        <taxon>Alphaproteobacteria</taxon>
        <taxon>Rhodobacterales</taxon>
        <taxon>Paracoccaceae</taxon>
        <taxon>Meridianimarinicoccus</taxon>
    </lineage>
</organism>
<name>A0ABV3L6P3_9RHOB</name>
<evidence type="ECO:0000256" key="1">
    <source>
        <dbReference type="ARBA" id="ARBA00001974"/>
    </source>
</evidence>
<dbReference type="Proteomes" id="UP001553161">
    <property type="component" value="Unassembled WGS sequence"/>
</dbReference>
<evidence type="ECO:0000313" key="10">
    <source>
        <dbReference type="EMBL" id="MEV8467232.1"/>
    </source>
</evidence>
<dbReference type="RefSeq" id="WP_366193008.1">
    <property type="nucleotide sequence ID" value="NZ_JBFBVU010000011.1"/>
</dbReference>
<keyword evidence="6" id="KW-0560">Oxidoreductase</keyword>
<evidence type="ECO:0000256" key="3">
    <source>
        <dbReference type="ARBA" id="ARBA00022630"/>
    </source>
</evidence>
<keyword evidence="5" id="KW-0274">FAD</keyword>
<dbReference type="EMBL" id="JBFBVU010000011">
    <property type="protein sequence ID" value="MEV8467232.1"/>
    <property type="molecule type" value="Genomic_DNA"/>
</dbReference>
<dbReference type="SUPFAM" id="SSF51905">
    <property type="entry name" value="FAD/NAD(P)-binding domain"/>
    <property type="match status" value="1"/>
</dbReference>
<sequence length="541" mass="57739">MSVLVVGAGASGLHAVQTLLERGAQVTLVDAGGLHGGYPLRDTPFSELPEALDDPAAFFLGTDFQAVHLPDPGGAREYYGLPPSKDFVFQPAPQPRVLTGDGFAPLRSFTTGGLAEAWTAGAYPFDAADLDGWPITARDLAPYYDLVAQRIGIGGAPDDLSPHLPLHAHLHDPVTLDRASATLLDSYTTRRTALQKALPGFRLGRSRQATLAEDREGRCGCTLCGRCLWGCPTGALYTPGQTLVALLDHPGLTYLPHLAAEALEGDGTGRIATLRVRRRDGATLHLKADRFLLSCGTLETGRLVLQTLAERNDAAPRLTGLMDNRQVLAPFLNLAMLGRGAPVDAYQYHQLAMGLAATPDRPYVHGQITTFTAGDLHPVLQQLPLPLPAASAVLARLRSGLGVVNLNFHDTRRDGNWLTLEPGTDGPVLSARYRPPAGERPRIRAALRDLGRAFRMMRAPLAPGMTHIRPMGASVHYTGTLPMAQAETPLTTSPDGALRGFTNVHVADGSVFPALPAKNLTFTLMANAARVADALPLAQRT</sequence>
<dbReference type="InterPro" id="IPR007867">
    <property type="entry name" value="GMC_OxRtase_C"/>
</dbReference>
<proteinExistence type="inferred from homology"/>
<comment type="similarity">
    <text evidence="2">Belongs to the GMC oxidoreductase family.</text>
</comment>
<dbReference type="InterPro" id="IPR036188">
    <property type="entry name" value="FAD/NAD-bd_sf"/>
</dbReference>
<dbReference type="PROSITE" id="PS51379">
    <property type="entry name" value="4FE4S_FER_2"/>
    <property type="match status" value="1"/>
</dbReference>
<accession>A0ABV3L6P3</accession>
<evidence type="ECO:0000256" key="7">
    <source>
        <dbReference type="ARBA" id="ARBA00023004"/>
    </source>
</evidence>
<evidence type="ECO:0000313" key="11">
    <source>
        <dbReference type="Proteomes" id="UP001553161"/>
    </source>
</evidence>
<evidence type="ECO:0000256" key="6">
    <source>
        <dbReference type="ARBA" id="ARBA00023002"/>
    </source>
</evidence>
<dbReference type="PANTHER" id="PTHR42784">
    <property type="entry name" value="PYRANOSE 2-OXIDASE"/>
    <property type="match status" value="1"/>
</dbReference>
<comment type="caution">
    <text evidence="10">The sequence shown here is derived from an EMBL/GenBank/DDBJ whole genome shotgun (WGS) entry which is preliminary data.</text>
</comment>
<evidence type="ECO:0000256" key="4">
    <source>
        <dbReference type="ARBA" id="ARBA00022723"/>
    </source>
</evidence>
<dbReference type="Pfam" id="PF05199">
    <property type="entry name" value="GMC_oxred_C"/>
    <property type="match status" value="1"/>
</dbReference>
<keyword evidence="8" id="KW-0411">Iron-sulfur</keyword>
<evidence type="ECO:0000259" key="9">
    <source>
        <dbReference type="PROSITE" id="PS51379"/>
    </source>
</evidence>
<dbReference type="PANTHER" id="PTHR42784:SF1">
    <property type="entry name" value="PYRANOSE 2-OXIDASE"/>
    <property type="match status" value="1"/>
</dbReference>